<dbReference type="PROSITE" id="PS50158">
    <property type="entry name" value="ZF_CCHC"/>
    <property type="match status" value="1"/>
</dbReference>
<evidence type="ECO:0000256" key="1">
    <source>
        <dbReference type="PROSITE-ProRule" id="PRU00047"/>
    </source>
</evidence>
<feature type="compositionally biased region" description="Polar residues" evidence="2">
    <location>
        <begin position="202"/>
        <end position="214"/>
    </location>
</feature>
<evidence type="ECO:0000313" key="4">
    <source>
        <dbReference type="EMBL" id="KAH7972489.1"/>
    </source>
</evidence>
<dbReference type="GO" id="GO:0003676">
    <property type="term" value="F:nucleic acid binding"/>
    <property type="evidence" value="ECO:0007669"/>
    <property type="project" value="InterPro"/>
</dbReference>
<dbReference type="GO" id="GO:0008270">
    <property type="term" value="F:zinc ion binding"/>
    <property type="evidence" value="ECO:0007669"/>
    <property type="project" value="UniProtKB-KW"/>
</dbReference>
<feature type="domain" description="CCHC-type" evidence="3">
    <location>
        <begin position="529"/>
        <end position="542"/>
    </location>
</feature>
<dbReference type="AlphaFoldDB" id="A0A9D4QC28"/>
<feature type="region of interest" description="Disordered" evidence="2">
    <location>
        <begin position="191"/>
        <end position="337"/>
    </location>
</feature>
<feature type="region of interest" description="Disordered" evidence="2">
    <location>
        <begin position="40"/>
        <end position="102"/>
    </location>
</feature>
<evidence type="ECO:0000256" key="2">
    <source>
        <dbReference type="SAM" id="MobiDB-lite"/>
    </source>
</evidence>
<dbReference type="VEuPathDB" id="VectorBase:RSAN_053448"/>
<feature type="compositionally biased region" description="Low complexity" evidence="2">
    <location>
        <begin position="273"/>
        <end position="300"/>
    </location>
</feature>
<keyword evidence="1" id="KW-0479">Metal-binding</keyword>
<name>A0A9D4QC28_RHISA</name>
<accession>A0A9D4QC28</accession>
<keyword evidence="1" id="KW-0862">Zinc</keyword>
<evidence type="ECO:0000259" key="3">
    <source>
        <dbReference type="PROSITE" id="PS50158"/>
    </source>
</evidence>
<dbReference type="Proteomes" id="UP000821837">
    <property type="component" value="Chromosome 11"/>
</dbReference>
<keyword evidence="5" id="KW-1185">Reference proteome</keyword>
<dbReference type="EMBL" id="JABSTV010001247">
    <property type="protein sequence ID" value="KAH7972489.1"/>
    <property type="molecule type" value="Genomic_DNA"/>
</dbReference>
<sequence length="683" mass="72028">MIDVGCLDASACNLGNTFYQEELSERQTVSAIGDRLLEKAKEALPPSQVTSEPPATTAAPPKPACNTAAPAAPAAAAATAPAAPRDAAKPQQRSRSGTRAAREPFRLYIHPWTQYATVLRKKQDEEDYQNFVAWLAQKRATQRAAAHAAHANTNTCPAQAPTASPNQLEQQAVTTIGDWLLNKAKEAAPIATDLSEPAATAPVSTDDATSSPHSAMTEDEAMDATATSRKRGREEDAAKCPRKQANTQATAGTTTTTAAAAPAGSPSVRDDTASSTTTPAALLAQAASADSVAAPPATSAGKRKKNKRKTRSKQRWRPREFVPSAAEPRPAPRPLNTMVAAPRPCPSPPPAEDDFVTVVSKAAQRRARALETAVVATDPAVVGTVLYRPSAPGGSFIRSPRLTLASALAKRPGVLAVRVNHRRNIVAADASTPACSSELLTIKELGGVPVNAREPVDRRASTGYVCGVDGDITDAELLAGITSAVPVLSATREGATVKLHIAEPLPPELVVLHDLRLRVRHVRPRPSQCQKCGRFGHLAEACMRHGDCLRCGRRHPEAGSCKPRCINCGGAHTATNPTCRRWQEERRVATLLATSSAPLSRRAVTASVREETREVRSYAAAVKTSLLENNTTDRGLQHPEEHPLGATRLQAIGARPGPPTTSAAANTCYSLGNVATPTAPAAH</sequence>
<gene>
    <name evidence="4" type="ORF">HPB52_012590</name>
</gene>
<evidence type="ECO:0000313" key="5">
    <source>
        <dbReference type="Proteomes" id="UP000821837"/>
    </source>
</evidence>
<comment type="caution">
    <text evidence="4">The sequence shown here is derived from an EMBL/GenBank/DDBJ whole genome shotgun (WGS) entry which is preliminary data.</text>
</comment>
<dbReference type="InterPro" id="IPR001878">
    <property type="entry name" value="Znf_CCHC"/>
</dbReference>
<proteinExistence type="predicted"/>
<keyword evidence="1" id="KW-0863">Zinc-finger</keyword>
<reference evidence="4" key="2">
    <citation type="submission" date="2021-09" db="EMBL/GenBank/DDBJ databases">
        <authorList>
            <person name="Jia N."/>
            <person name="Wang J."/>
            <person name="Shi W."/>
            <person name="Du L."/>
            <person name="Sun Y."/>
            <person name="Zhan W."/>
            <person name="Jiang J."/>
            <person name="Wang Q."/>
            <person name="Zhang B."/>
            <person name="Ji P."/>
            <person name="Sakyi L.B."/>
            <person name="Cui X."/>
            <person name="Yuan T."/>
            <person name="Jiang B."/>
            <person name="Yang W."/>
            <person name="Lam T.T.-Y."/>
            <person name="Chang Q."/>
            <person name="Ding S."/>
            <person name="Wang X."/>
            <person name="Zhu J."/>
            <person name="Ruan X."/>
            <person name="Zhao L."/>
            <person name="Wei J."/>
            <person name="Que T."/>
            <person name="Du C."/>
            <person name="Cheng J."/>
            <person name="Dai P."/>
            <person name="Han X."/>
            <person name="Huang E."/>
            <person name="Gao Y."/>
            <person name="Liu J."/>
            <person name="Shao H."/>
            <person name="Ye R."/>
            <person name="Li L."/>
            <person name="Wei W."/>
            <person name="Wang X."/>
            <person name="Wang C."/>
            <person name="Huo Q."/>
            <person name="Li W."/>
            <person name="Guo W."/>
            <person name="Chen H."/>
            <person name="Chen S."/>
            <person name="Zhou L."/>
            <person name="Zhou L."/>
            <person name="Ni X."/>
            <person name="Tian J."/>
            <person name="Zhou Y."/>
            <person name="Sheng Y."/>
            <person name="Liu T."/>
            <person name="Pan Y."/>
            <person name="Xia L."/>
            <person name="Li J."/>
            <person name="Zhao F."/>
            <person name="Cao W."/>
        </authorList>
    </citation>
    <scope>NUCLEOTIDE SEQUENCE</scope>
    <source>
        <strain evidence="4">Rsan-2018</strain>
        <tissue evidence="4">Larvae</tissue>
    </source>
</reference>
<organism evidence="4 5">
    <name type="scientific">Rhipicephalus sanguineus</name>
    <name type="common">Brown dog tick</name>
    <name type="synonym">Ixodes sanguineus</name>
    <dbReference type="NCBI Taxonomy" id="34632"/>
    <lineage>
        <taxon>Eukaryota</taxon>
        <taxon>Metazoa</taxon>
        <taxon>Ecdysozoa</taxon>
        <taxon>Arthropoda</taxon>
        <taxon>Chelicerata</taxon>
        <taxon>Arachnida</taxon>
        <taxon>Acari</taxon>
        <taxon>Parasitiformes</taxon>
        <taxon>Ixodida</taxon>
        <taxon>Ixodoidea</taxon>
        <taxon>Ixodidae</taxon>
        <taxon>Rhipicephalinae</taxon>
        <taxon>Rhipicephalus</taxon>
        <taxon>Rhipicephalus</taxon>
    </lineage>
</organism>
<reference evidence="4" key="1">
    <citation type="journal article" date="2020" name="Cell">
        <title>Large-Scale Comparative Analyses of Tick Genomes Elucidate Their Genetic Diversity and Vector Capacities.</title>
        <authorList>
            <consortium name="Tick Genome and Microbiome Consortium (TIGMIC)"/>
            <person name="Jia N."/>
            <person name="Wang J."/>
            <person name="Shi W."/>
            <person name="Du L."/>
            <person name="Sun Y."/>
            <person name="Zhan W."/>
            <person name="Jiang J.F."/>
            <person name="Wang Q."/>
            <person name="Zhang B."/>
            <person name="Ji P."/>
            <person name="Bell-Sakyi L."/>
            <person name="Cui X.M."/>
            <person name="Yuan T.T."/>
            <person name="Jiang B.G."/>
            <person name="Yang W.F."/>
            <person name="Lam T.T."/>
            <person name="Chang Q.C."/>
            <person name="Ding S.J."/>
            <person name="Wang X.J."/>
            <person name="Zhu J.G."/>
            <person name="Ruan X.D."/>
            <person name="Zhao L."/>
            <person name="Wei J.T."/>
            <person name="Ye R.Z."/>
            <person name="Que T.C."/>
            <person name="Du C.H."/>
            <person name="Zhou Y.H."/>
            <person name="Cheng J.X."/>
            <person name="Dai P.F."/>
            <person name="Guo W.B."/>
            <person name="Han X.H."/>
            <person name="Huang E.J."/>
            <person name="Li L.F."/>
            <person name="Wei W."/>
            <person name="Gao Y.C."/>
            <person name="Liu J.Z."/>
            <person name="Shao H.Z."/>
            <person name="Wang X."/>
            <person name="Wang C.C."/>
            <person name="Yang T.C."/>
            <person name="Huo Q.B."/>
            <person name="Li W."/>
            <person name="Chen H.Y."/>
            <person name="Chen S.E."/>
            <person name="Zhou L.G."/>
            <person name="Ni X.B."/>
            <person name="Tian J.H."/>
            <person name="Sheng Y."/>
            <person name="Liu T."/>
            <person name="Pan Y.S."/>
            <person name="Xia L.Y."/>
            <person name="Li J."/>
            <person name="Zhao F."/>
            <person name="Cao W.C."/>
        </authorList>
    </citation>
    <scope>NUCLEOTIDE SEQUENCE</scope>
    <source>
        <strain evidence="4">Rsan-2018</strain>
    </source>
</reference>
<protein>
    <recommendedName>
        <fullName evidence="3">CCHC-type domain-containing protein</fullName>
    </recommendedName>
</protein>
<feature type="compositionally biased region" description="Low complexity" evidence="2">
    <location>
        <begin position="245"/>
        <end position="263"/>
    </location>
</feature>
<feature type="compositionally biased region" description="Low complexity" evidence="2">
    <location>
        <begin position="53"/>
        <end position="85"/>
    </location>
</feature>
<feature type="compositionally biased region" description="Basic residues" evidence="2">
    <location>
        <begin position="301"/>
        <end position="316"/>
    </location>
</feature>